<keyword evidence="1" id="KW-0472">Membrane</keyword>
<gene>
    <name evidence="2" type="ORF">K452DRAFT_160226</name>
</gene>
<feature type="transmembrane region" description="Helical" evidence="1">
    <location>
        <begin position="26"/>
        <end position="46"/>
    </location>
</feature>
<feature type="transmembrane region" description="Helical" evidence="1">
    <location>
        <begin position="416"/>
        <end position="436"/>
    </location>
</feature>
<protein>
    <submittedName>
        <fullName evidence="2">Uncharacterized protein</fullName>
    </submittedName>
</protein>
<evidence type="ECO:0000256" key="1">
    <source>
        <dbReference type="SAM" id="Phobius"/>
    </source>
</evidence>
<sequence>MSNATIAAMEIAGWTSGPDGRGTFDIIWNSIITIFLCSWTVLCLNLPPEHFNEWLWARQKLLMTCLVIVGPEFLLQISLGQWLSACRSVKQFQDLGHRDWTMKHAFLADMGGYVLDSPEEIVQFPLTAKQVQYLVERRYLQPGDVVVKQKLITDRNKGDGMTRLITVCQISWFSLNCVGRLSQRLAITTLELTALANIFCTLATYFFWRHKPLDVKTAIPLRPNTALRLILSNAVAAGEYDGKPYKRSPLEFVELSDPPTSWDLYWTYGMGFLRSIHVEPPRSKRRPVEKISDDSFFTLSAPLSLLLFFFQLSFAAIDLAGWNLFFPTSIERTLWHAASTTIIVCVVLYWIVDLYVWQLLPSIYEWSPNFLRYKRHLKQSIQQHVPSIYRTCHATAVRLRNNTLDHDPRFDTPLKAAIPIGVFCAFYCSARAFVLVESFVSLRLLPKSAYETVQWTLFIPHF</sequence>
<organism evidence="2 3">
    <name type="scientific">Aplosporella prunicola CBS 121167</name>
    <dbReference type="NCBI Taxonomy" id="1176127"/>
    <lineage>
        <taxon>Eukaryota</taxon>
        <taxon>Fungi</taxon>
        <taxon>Dikarya</taxon>
        <taxon>Ascomycota</taxon>
        <taxon>Pezizomycotina</taxon>
        <taxon>Dothideomycetes</taxon>
        <taxon>Dothideomycetes incertae sedis</taxon>
        <taxon>Botryosphaeriales</taxon>
        <taxon>Aplosporellaceae</taxon>
        <taxon>Aplosporella</taxon>
    </lineage>
</organism>
<dbReference type="PANTHER" id="PTHR35043:SF8">
    <property type="entry name" value="DUF4220 DOMAIN-CONTAINING PROTEIN"/>
    <property type="match status" value="1"/>
</dbReference>
<dbReference type="EMBL" id="ML995481">
    <property type="protein sequence ID" value="KAF2143615.1"/>
    <property type="molecule type" value="Genomic_DNA"/>
</dbReference>
<feature type="transmembrane region" description="Helical" evidence="1">
    <location>
        <begin position="333"/>
        <end position="352"/>
    </location>
</feature>
<accession>A0A6A6BJV7</accession>
<dbReference type="AlphaFoldDB" id="A0A6A6BJV7"/>
<dbReference type="OrthoDB" id="9451547at2759"/>
<evidence type="ECO:0000313" key="2">
    <source>
        <dbReference type="EMBL" id="KAF2143615.1"/>
    </source>
</evidence>
<keyword evidence="1" id="KW-1133">Transmembrane helix</keyword>
<proteinExistence type="predicted"/>
<keyword evidence="3" id="KW-1185">Reference proteome</keyword>
<feature type="transmembrane region" description="Helical" evidence="1">
    <location>
        <begin position="185"/>
        <end position="208"/>
    </location>
</feature>
<dbReference type="GeneID" id="54293152"/>
<keyword evidence="1" id="KW-0812">Transmembrane</keyword>
<dbReference type="RefSeq" id="XP_033399327.1">
    <property type="nucleotide sequence ID" value="XM_033535656.1"/>
</dbReference>
<evidence type="ECO:0000313" key="3">
    <source>
        <dbReference type="Proteomes" id="UP000799438"/>
    </source>
</evidence>
<feature type="transmembrane region" description="Helical" evidence="1">
    <location>
        <begin position="305"/>
        <end position="326"/>
    </location>
</feature>
<dbReference type="Proteomes" id="UP000799438">
    <property type="component" value="Unassembled WGS sequence"/>
</dbReference>
<dbReference type="PANTHER" id="PTHR35043">
    <property type="entry name" value="TRANSCRIPTION FACTOR DOMAIN-CONTAINING PROTEIN"/>
    <property type="match status" value="1"/>
</dbReference>
<reference evidence="2" key="1">
    <citation type="journal article" date="2020" name="Stud. Mycol.">
        <title>101 Dothideomycetes genomes: a test case for predicting lifestyles and emergence of pathogens.</title>
        <authorList>
            <person name="Haridas S."/>
            <person name="Albert R."/>
            <person name="Binder M."/>
            <person name="Bloem J."/>
            <person name="Labutti K."/>
            <person name="Salamov A."/>
            <person name="Andreopoulos B."/>
            <person name="Baker S."/>
            <person name="Barry K."/>
            <person name="Bills G."/>
            <person name="Bluhm B."/>
            <person name="Cannon C."/>
            <person name="Castanera R."/>
            <person name="Culley D."/>
            <person name="Daum C."/>
            <person name="Ezra D."/>
            <person name="Gonzalez J."/>
            <person name="Henrissat B."/>
            <person name="Kuo A."/>
            <person name="Liang C."/>
            <person name="Lipzen A."/>
            <person name="Lutzoni F."/>
            <person name="Magnuson J."/>
            <person name="Mondo S."/>
            <person name="Nolan M."/>
            <person name="Ohm R."/>
            <person name="Pangilinan J."/>
            <person name="Park H.-J."/>
            <person name="Ramirez L."/>
            <person name="Alfaro M."/>
            <person name="Sun H."/>
            <person name="Tritt A."/>
            <person name="Yoshinaga Y."/>
            <person name="Zwiers L.-H."/>
            <person name="Turgeon B."/>
            <person name="Goodwin S."/>
            <person name="Spatafora J."/>
            <person name="Crous P."/>
            <person name="Grigoriev I."/>
        </authorList>
    </citation>
    <scope>NUCLEOTIDE SEQUENCE</scope>
    <source>
        <strain evidence="2">CBS 121167</strain>
    </source>
</reference>
<name>A0A6A6BJV7_9PEZI</name>